<keyword evidence="1" id="KW-0732">Signal</keyword>
<sequence length="81" mass="7777">MTSILSRTLAGVAVGAAAVSTCMVGAGTALAIPPESPNDPSSHNSYPTVPGVASLPVPAGIADGAIGASKIVSDVIYAGRT</sequence>
<accession>A0ABV9REC8</accession>
<evidence type="ECO:0000313" key="2">
    <source>
        <dbReference type="EMBL" id="MFC4832110.1"/>
    </source>
</evidence>
<evidence type="ECO:0000256" key="1">
    <source>
        <dbReference type="SAM" id="SignalP"/>
    </source>
</evidence>
<proteinExistence type="predicted"/>
<reference evidence="3" key="1">
    <citation type="journal article" date="2019" name="Int. J. Syst. Evol. Microbiol.">
        <title>The Global Catalogue of Microorganisms (GCM) 10K type strain sequencing project: providing services to taxonomists for standard genome sequencing and annotation.</title>
        <authorList>
            <consortium name="The Broad Institute Genomics Platform"/>
            <consortium name="The Broad Institute Genome Sequencing Center for Infectious Disease"/>
            <person name="Wu L."/>
            <person name="Ma J."/>
        </authorList>
    </citation>
    <scope>NUCLEOTIDE SEQUENCE [LARGE SCALE GENOMIC DNA]</scope>
    <source>
        <strain evidence="3">CCUG 50347</strain>
    </source>
</reference>
<name>A0ABV9REC8_9PSEU</name>
<dbReference type="EMBL" id="JBHSIM010000013">
    <property type="protein sequence ID" value="MFC4832110.1"/>
    <property type="molecule type" value="Genomic_DNA"/>
</dbReference>
<gene>
    <name evidence="2" type="ORF">ACFPEL_06775</name>
</gene>
<comment type="caution">
    <text evidence="2">The sequence shown here is derived from an EMBL/GenBank/DDBJ whole genome shotgun (WGS) entry which is preliminary data.</text>
</comment>
<organism evidence="2 3">
    <name type="scientific">Actinomycetospora chibensis</name>
    <dbReference type="NCBI Taxonomy" id="663606"/>
    <lineage>
        <taxon>Bacteria</taxon>
        <taxon>Bacillati</taxon>
        <taxon>Actinomycetota</taxon>
        <taxon>Actinomycetes</taxon>
        <taxon>Pseudonocardiales</taxon>
        <taxon>Pseudonocardiaceae</taxon>
        <taxon>Actinomycetospora</taxon>
    </lineage>
</organism>
<dbReference type="RefSeq" id="WP_274189763.1">
    <property type="nucleotide sequence ID" value="NZ_BAABHN010000013.1"/>
</dbReference>
<protein>
    <submittedName>
        <fullName evidence="2">Uncharacterized protein</fullName>
    </submittedName>
</protein>
<keyword evidence="3" id="KW-1185">Reference proteome</keyword>
<feature type="chain" id="PRO_5047303796" evidence="1">
    <location>
        <begin position="32"/>
        <end position="81"/>
    </location>
</feature>
<dbReference type="Proteomes" id="UP001595909">
    <property type="component" value="Unassembled WGS sequence"/>
</dbReference>
<evidence type="ECO:0000313" key="3">
    <source>
        <dbReference type="Proteomes" id="UP001595909"/>
    </source>
</evidence>
<feature type="signal peptide" evidence="1">
    <location>
        <begin position="1"/>
        <end position="31"/>
    </location>
</feature>